<feature type="compositionally biased region" description="Basic and acidic residues" evidence="1">
    <location>
        <begin position="21"/>
        <end position="45"/>
    </location>
</feature>
<accession>A0A9W9YHP8</accession>
<dbReference type="Proteomes" id="UP001163046">
    <property type="component" value="Unassembled WGS sequence"/>
</dbReference>
<feature type="compositionally biased region" description="Basic and acidic residues" evidence="1">
    <location>
        <begin position="142"/>
        <end position="154"/>
    </location>
</feature>
<keyword evidence="3" id="KW-1185">Reference proteome</keyword>
<feature type="region of interest" description="Disordered" evidence="1">
    <location>
        <begin position="83"/>
        <end position="225"/>
    </location>
</feature>
<feature type="compositionally biased region" description="Low complexity" evidence="1">
    <location>
        <begin position="184"/>
        <end position="197"/>
    </location>
</feature>
<evidence type="ECO:0000313" key="2">
    <source>
        <dbReference type="EMBL" id="KAJ7337127.1"/>
    </source>
</evidence>
<feature type="region of interest" description="Disordered" evidence="1">
    <location>
        <begin position="21"/>
        <end position="69"/>
    </location>
</feature>
<evidence type="ECO:0000256" key="1">
    <source>
        <dbReference type="SAM" id="MobiDB-lite"/>
    </source>
</evidence>
<dbReference type="EMBL" id="MU827781">
    <property type="protein sequence ID" value="KAJ7337127.1"/>
    <property type="molecule type" value="Genomic_DNA"/>
</dbReference>
<sequence length="255" mass="28908">MQHQTNVSLLHTNTLQLLQAREDAKARERAEEREQLERQKQELHAKFRRVPPMLHSHNRTRKDSVQREADLDVSENLLVSPVRSRKEEQACTEVEDVRHANSVEDLEDDQITEGAFPVGHIENERKSSNDVFLTRRRSSSLSREEANLPKEKKQGPHHARSLTSEGTGKRSGVQSSRPRPRTAVVKSSTTVGSSGVTSKRRPLSAHVSQPMPWGKPPPAFDTSKTKRQLDLIERDLKLTTKALQDRLGISRQGFV</sequence>
<feature type="compositionally biased region" description="Basic and acidic residues" evidence="1">
    <location>
        <begin position="84"/>
        <end position="102"/>
    </location>
</feature>
<gene>
    <name evidence="2" type="ORF">OS493_009980</name>
</gene>
<feature type="compositionally biased region" description="Polar residues" evidence="1">
    <location>
        <begin position="161"/>
        <end position="177"/>
    </location>
</feature>
<reference evidence="2" key="1">
    <citation type="submission" date="2023-01" db="EMBL/GenBank/DDBJ databases">
        <title>Genome assembly of the deep-sea coral Lophelia pertusa.</title>
        <authorList>
            <person name="Herrera S."/>
            <person name="Cordes E."/>
        </authorList>
    </citation>
    <scope>NUCLEOTIDE SEQUENCE</scope>
    <source>
        <strain evidence="2">USNM1676648</strain>
        <tissue evidence="2">Polyp</tissue>
    </source>
</reference>
<name>A0A9W9YHP8_9CNID</name>
<evidence type="ECO:0000313" key="3">
    <source>
        <dbReference type="Proteomes" id="UP001163046"/>
    </source>
</evidence>
<dbReference type="AlphaFoldDB" id="A0A9W9YHP8"/>
<organism evidence="2 3">
    <name type="scientific">Desmophyllum pertusum</name>
    <dbReference type="NCBI Taxonomy" id="174260"/>
    <lineage>
        <taxon>Eukaryota</taxon>
        <taxon>Metazoa</taxon>
        <taxon>Cnidaria</taxon>
        <taxon>Anthozoa</taxon>
        <taxon>Hexacorallia</taxon>
        <taxon>Scleractinia</taxon>
        <taxon>Caryophylliina</taxon>
        <taxon>Caryophylliidae</taxon>
        <taxon>Desmophyllum</taxon>
    </lineage>
</organism>
<proteinExistence type="predicted"/>
<comment type="caution">
    <text evidence="2">The sequence shown here is derived from an EMBL/GenBank/DDBJ whole genome shotgun (WGS) entry which is preliminary data.</text>
</comment>
<protein>
    <submittedName>
        <fullName evidence="2">Uncharacterized protein</fullName>
    </submittedName>
</protein>